<proteinExistence type="predicted"/>
<dbReference type="Ensembl" id="ENSAPOT00000025275.1">
    <property type="protein sequence ID" value="ENSAPOP00000016301.1"/>
    <property type="gene ID" value="ENSAPOG00000019415.1"/>
</dbReference>
<reference evidence="1" key="1">
    <citation type="submission" date="2025-08" db="UniProtKB">
        <authorList>
            <consortium name="Ensembl"/>
        </authorList>
    </citation>
    <scope>IDENTIFICATION</scope>
</reference>
<dbReference type="Proteomes" id="UP000257200">
    <property type="component" value="Unplaced"/>
</dbReference>
<organism evidence="1 2">
    <name type="scientific">Acanthochromis polyacanthus</name>
    <name type="common">spiny chromis</name>
    <dbReference type="NCBI Taxonomy" id="80966"/>
    <lineage>
        <taxon>Eukaryota</taxon>
        <taxon>Metazoa</taxon>
        <taxon>Chordata</taxon>
        <taxon>Craniata</taxon>
        <taxon>Vertebrata</taxon>
        <taxon>Euteleostomi</taxon>
        <taxon>Actinopterygii</taxon>
        <taxon>Neopterygii</taxon>
        <taxon>Teleostei</taxon>
        <taxon>Neoteleostei</taxon>
        <taxon>Acanthomorphata</taxon>
        <taxon>Ovalentaria</taxon>
        <taxon>Pomacentridae</taxon>
        <taxon>Acanthochromis</taxon>
    </lineage>
</organism>
<name>A0A3Q1FEK2_9TELE</name>
<dbReference type="SUPFAM" id="SSF52047">
    <property type="entry name" value="RNI-like"/>
    <property type="match status" value="1"/>
</dbReference>
<dbReference type="InterPro" id="IPR032675">
    <property type="entry name" value="LRR_dom_sf"/>
</dbReference>
<sequence length="57" mass="6234">MILISIFYSLFRLENSGLSEISCDSLGSALKSNPSHLEHLDLSDNNLIACRPTNVIA</sequence>
<dbReference type="GeneTree" id="ENSGT01150000287186"/>
<reference evidence="1" key="2">
    <citation type="submission" date="2025-09" db="UniProtKB">
        <authorList>
            <consortium name="Ensembl"/>
        </authorList>
    </citation>
    <scope>IDENTIFICATION</scope>
</reference>
<dbReference type="STRING" id="80966.ENSAPOP00000016301"/>
<keyword evidence="2" id="KW-1185">Reference proteome</keyword>
<dbReference type="Gene3D" id="3.80.10.10">
    <property type="entry name" value="Ribonuclease Inhibitor"/>
    <property type="match status" value="1"/>
</dbReference>
<accession>A0A3Q1FEK2</accession>
<protein>
    <submittedName>
        <fullName evidence="1">Uncharacterized protein</fullName>
    </submittedName>
</protein>
<evidence type="ECO:0000313" key="2">
    <source>
        <dbReference type="Proteomes" id="UP000257200"/>
    </source>
</evidence>
<dbReference type="InParanoid" id="A0A3Q1FEK2"/>
<evidence type="ECO:0000313" key="1">
    <source>
        <dbReference type="Ensembl" id="ENSAPOP00000016301.1"/>
    </source>
</evidence>
<dbReference type="AlphaFoldDB" id="A0A3Q1FEK2"/>